<dbReference type="InterPro" id="IPR010998">
    <property type="entry name" value="Integrase_recombinase_N"/>
</dbReference>
<evidence type="ECO:0000259" key="7">
    <source>
        <dbReference type="PROSITE" id="PS51900"/>
    </source>
</evidence>
<dbReference type="Pfam" id="PF13356">
    <property type="entry name" value="Arm-DNA-bind_3"/>
    <property type="match status" value="1"/>
</dbReference>
<accession>A0A347UAP1</accession>
<evidence type="ECO:0000313" key="10">
    <source>
        <dbReference type="Proteomes" id="UP000262582"/>
    </source>
</evidence>
<feature type="domain" description="Core-binding (CB)" evidence="7">
    <location>
        <begin position="98"/>
        <end position="179"/>
    </location>
</feature>
<dbReference type="EMBL" id="CP032097">
    <property type="protein sequence ID" value="AXX95919.1"/>
    <property type="molecule type" value="Genomic_DNA"/>
</dbReference>
<dbReference type="InterPro" id="IPR038488">
    <property type="entry name" value="Integrase_DNA-bd_sf"/>
</dbReference>
<sequence length="403" mass="47355">MPKISMPLSDVKIRTAKYKEKDYKLSDGRGLYIVIKSCRTKMWRFDFTFLGKRKSMSFGIYDEVSLKEARQKREKARKNIERGINPIDSKSSNFEVTVNFKQISEKWLALMKDSWSKSNYEKIRGNLEKNAYPFIGQRDIKDINRKDILALVESMENRDAIEYASRLLNNIQRIYKYAITNEYVERNIISDIDKQNSLKKRKTKNLPALTKKEDIKKLLEDINSYSDEFKSDICTIYALKLAPYLALRPFNLTSLEWSEINFESKTIEISKDKMKMSIDFVLPLSNQAFELLKEIEKFKSSKFVFPSPTTNTKSISGNTINDALHKMGYKNKHTNHGFRAMFSTNAYENVAKHHLHSDIIESCLAHSEPNRVKAAYNRESKYKYIEEKRKLMQWWADWLNNLV</sequence>
<dbReference type="GO" id="GO:0006310">
    <property type="term" value="P:DNA recombination"/>
    <property type="evidence" value="ECO:0007669"/>
    <property type="project" value="UniProtKB-KW"/>
</dbReference>
<dbReference type="InterPro" id="IPR002104">
    <property type="entry name" value="Integrase_catalytic"/>
</dbReference>
<name>A0A347UAP1_9BACT</name>
<dbReference type="PROSITE" id="PS51898">
    <property type="entry name" value="TYR_RECOMBINASE"/>
    <property type="match status" value="1"/>
</dbReference>
<dbReference type="OrthoDB" id="9775880at2"/>
<dbReference type="PANTHER" id="PTHR30629:SF2">
    <property type="entry name" value="PROPHAGE INTEGRASE INTS-RELATED"/>
    <property type="match status" value="1"/>
</dbReference>
<dbReference type="Pfam" id="PF00589">
    <property type="entry name" value="Phage_integrase"/>
    <property type="match status" value="1"/>
</dbReference>
<dbReference type="Gene3D" id="1.10.443.10">
    <property type="entry name" value="Intergrase catalytic core"/>
    <property type="match status" value="1"/>
</dbReference>
<dbReference type="Pfam" id="PF22022">
    <property type="entry name" value="Phage_int_M"/>
    <property type="match status" value="1"/>
</dbReference>
<dbReference type="Proteomes" id="UP000262582">
    <property type="component" value="Chromosome"/>
</dbReference>
<dbReference type="InterPro" id="IPR053876">
    <property type="entry name" value="Phage_int_M"/>
</dbReference>
<evidence type="ECO:0000256" key="2">
    <source>
        <dbReference type="ARBA" id="ARBA00022908"/>
    </source>
</evidence>
<dbReference type="PROSITE" id="PS51900">
    <property type="entry name" value="CB"/>
    <property type="match status" value="1"/>
</dbReference>
<evidence type="ECO:0000313" key="11">
    <source>
        <dbReference type="Proteomes" id="UP000290588"/>
    </source>
</evidence>
<evidence type="ECO:0000256" key="5">
    <source>
        <dbReference type="PROSITE-ProRule" id="PRU01248"/>
    </source>
</evidence>
<dbReference type="PANTHER" id="PTHR30629">
    <property type="entry name" value="PROPHAGE INTEGRASE"/>
    <property type="match status" value="1"/>
</dbReference>
<reference evidence="8 10" key="2">
    <citation type="submission" date="2018-08" db="EMBL/GenBank/DDBJ databases">
        <title>Complete genome of the Arcobacter ellisii type strain LMG 26155.</title>
        <authorList>
            <person name="Miller W.G."/>
            <person name="Yee E."/>
            <person name="Bono J.L."/>
        </authorList>
    </citation>
    <scope>NUCLEOTIDE SEQUENCE [LARGE SCALE GENOMIC DNA]</scope>
    <source>
        <strain evidence="8 10">LMG 26155</strain>
    </source>
</reference>
<dbReference type="InterPro" id="IPR050808">
    <property type="entry name" value="Phage_Integrase"/>
</dbReference>
<reference evidence="9 11" key="1">
    <citation type="submission" date="2017-09" db="EMBL/GenBank/DDBJ databases">
        <title>Genomics of the genus Arcobacter.</title>
        <authorList>
            <person name="Perez-Cataluna A."/>
            <person name="Figueras M.J."/>
            <person name="Salas-Masso N."/>
        </authorList>
    </citation>
    <scope>NUCLEOTIDE SEQUENCE [LARGE SCALE GENOMIC DNA]</scope>
    <source>
        <strain evidence="9 11">CECT 7837</strain>
    </source>
</reference>
<dbReference type="EMBL" id="NXIG01000010">
    <property type="protein sequence ID" value="RXI29777.1"/>
    <property type="molecule type" value="Genomic_DNA"/>
</dbReference>
<keyword evidence="2" id="KW-0229">DNA integration</keyword>
<protein>
    <submittedName>
        <fullName evidence="8 9">Integrase</fullName>
    </submittedName>
</protein>
<evidence type="ECO:0000313" key="8">
    <source>
        <dbReference type="EMBL" id="AXX95919.1"/>
    </source>
</evidence>
<dbReference type="Gene3D" id="3.30.160.390">
    <property type="entry name" value="Integrase, DNA-binding domain"/>
    <property type="match status" value="1"/>
</dbReference>
<dbReference type="RefSeq" id="WP_118918079.1">
    <property type="nucleotide sequence ID" value="NZ_CP032097.1"/>
</dbReference>
<dbReference type="InterPro" id="IPR011010">
    <property type="entry name" value="DNA_brk_join_enz"/>
</dbReference>
<evidence type="ECO:0000259" key="6">
    <source>
        <dbReference type="PROSITE" id="PS51898"/>
    </source>
</evidence>
<proteinExistence type="inferred from homology"/>
<dbReference type="KEGG" id="aell:AELL_2293"/>
<dbReference type="GO" id="GO:0003677">
    <property type="term" value="F:DNA binding"/>
    <property type="evidence" value="ECO:0007669"/>
    <property type="project" value="UniProtKB-UniRule"/>
</dbReference>
<dbReference type="SUPFAM" id="SSF56349">
    <property type="entry name" value="DNA breaking-rejoining enzymes"/>
    <property type="match status" value="1"/>
</dbReference>
<evidence type="ECO:0000256" key="4">
    <source>
        <dbReference type="ARBA" id="ARBA00023172"/>
    </source>
</evidence>
<dbReference type="AlphaFoldDB" id="A0A347UAP1"/>
<keyword evidence="3 5" id="KW-0238">DNA-binding</keyword>
<gene>
    <name evidence="8" type="ORF">AELL_2293</name>
    <name evidence="9" type="ORF">CP962_10445</name>
</gene>
<dbReference type="CDD" id="cd00801">
    <property type="entry name" value="INT_P4_C"/>
    <property type="match status" value="1"/>
</dbReference>
<evidence type="ECO:0000313" key="9">
    <source>
        <dbReference type="EMBL" id="RXI29777.1"/>
    </source>
</evidence>
<organism evidence="9 11">
    <name type="scientific">Arcobacter ellisii</name>
    <dbReference type="NCBI Taxonomy" id="913109"/>
    <lineage>
        <taxon>Bacteria</taxon>
        <taxon>Pseudomonadati</taxon>
        <taxon>Campylobacterota</taxon>
        <taxon>Epsilonproteobacteria</taxon>
        <taxon>Campylobacterales</taxon>
        <taxon>Arcobacteraceae</taxon>
        <taxon>Arcobacter</taxon>
    </lineage>
</organism>
<dbReference type="InterPro" id="IPR044068">
    <property type="entry name" value="CB"/>
</dbReference>
<feature type="domain" description="Tyr recombinase" evidence="6">
    <location>
        <begin position="204"/>
        <end position="393"/>
    </location>
</feature>
<keyword evidence="4" id="KW-0233">DNA recombination</keyword>
<dbReference type="Proteomes" id="UP000290588">
    <property type="component" value="Unassembled WGS sequence"/>
</dbReference>
<keyword evidence="10" id="KW-1185">Reference proteome</keyword>
<dbReference type="GO" id="GO:0015074">
    <property type="term" value="P:DNA integration"/>
    <property type="evidence" value="ECO:0007669"/>
    <property type="project" value="UniProtKB-KW"/>
</dbReference>
<evidence type="ECO:0000256" key="1">
    <source>
        <dbReference type="ARBA" id="ARBA00008857"/>
    </source>
</evidence>
<comment type="similarity">
    <text evidence="1">Belongs to the 'phage' integrase family.</text>
</comment>
<evidence type="ECO:0000256" key="3">
    <source>
        <dbReference type="ARBA" id="ARBA00023125"/>
    </source>
</evidence>
<dbReference type="Gene3D" id="1.10.150.130">
    <property type="match status" value="1"/>
</dbReference>
<dbReference type="InterPro" id="IPR013762">
    <property type="entry name" value="Integrase-like_cat_sf"/>
</dbReference>
<dbReference type="InterPro" id="IPR025166">
    <property type="entry name" value="Integrase_DNA_bind_dom"/>
</dbReference>